<name>A0A511DHD5_9PSEU</name>
<dbReference type="AlphaFoldDB" id="A0A511DHD5"/>
<feature type="transmembrane region" description="Helical" evidence="1">
    <location>
        <begin position="37"/>
        <end position="56"/>
    </location>
</feature>
<keyword evidence="1" id="KW-0812">Transmembrane</keyword>
<keyword evidence="1" id="KW-0472">Membrane</keyword>
<organism evidence="2 3">
    <name type="scientific">Pseudonocardia sulfidoxydans NBRC 16205</name>
    <dbReference type="NCBI Taxonomy" id="1223511"/>
    <lineage>
        <taxon>Bacteria</taxon>
        <taxon>Bacillati</taxon>
        <taxon>Actinomycetota</taxon>
        <taxon>Actinomycetes</taxon>
        <taxon>Pseudonocardiales</taxon>
        <taxon>Pseudonocardiaceae</taxon>
        <taxon>Pseudonocardia</taxon>
    </lineage>
</organism>
<keyword evidence="1" id="KW-1133">Transmembrane helix</keyword>
<proteinExistence type="predicted"/>
<evidence type="ECO:0000313" key="3">
    <source>
        <dbReference type="Proteomes" id="UP000321685"/>
    </source>
</evidence>
<dbReference type="EMBL" id="BJVJ01000029">
    <property type="protein sequence ID" value="GEL24191.1"/>
    <property type="molecule type" value="Genomic_DNA"/>
</dbReference>
<evidence type="ECO:0000313" key="2">
    <source>
        <dbReference type="EMBL" id="GEL24191.1"/>
    </source>
</evidence>
<dbReference type="Proteomes" id="UP000321685">
    <property type="component" value="Unassembled WGS sequence"/>
</dbReference>
<gene>
    <name evidence="2" type="ORF">PSU4_31450</name>
</gene>
<keyword evidence="3" id="KW-1185">Reference proteome</keyword>
<protein>
    <submittedName>
        <fullName evidence="2">Uncharacterized protein</fullName>
    </submittedName>
</protein>
<reference evidence="2 3" key="1">
    <citation type="submission" date="2019-07" db="EMBL/GenBank/DDBJ databases">
        <title>Whole genome shotgun sequence of Pseudonocardia sulfidoxydans NBRC 16205.</title>
        <authorList>
            <person name="Hosoyama A."/>
            <person name="Uohara A."/>
            <person name="Ohji S."/>
            <person name="Ichikawa N."/>
        </authorList>
    </citation>
    <scope>NUCLEOTIDE SEQUENCE [LARGE SCALE GENOMIC DNA]</scope>
    <source>
        <strain evidence="2 3">NBRC 16205</strain>
    </source>
</reference>
<comment type="caution">
    <text evidence="2">The sequence shown here is derived from an EMBL/GenBank/DDBJ whole genome shotgun (WGS) entry which is preliminary data.</text>
</comment>
<evidence type="ECO:0000256" key="1">
    <source>
        <dbReference type="SAM" id="Phobius"/>
    </source>
</evidence>
<sequence length="97" mass="9975">MFARRGNIGVGAMTALVGAALLGQAAADGSDGWLTIVVLLLLAGGGYGLSVILHPFKHCPTCKSSPRSYGAIYTKSFRLCSRCGGSGRIRRFGAGEG</sequence>
<accession>A0A511DHD5</accession>